<dbReference type="RefSeq" id="WP_063177945.1">
    <property type="nucleotide sequence ID" value="NZ_LQRA01000013.1"/>
</dbReference>
<dbReference type="SUPFAM" id="SSF53335">
    <property type="entry name" value="S-adenosyl-L-methionine-dependent methyltransferases"/>
    <property type="match status" value="1"/>
</dbReference>
<feature type="domain" description="HTH merR-type" evidence="3">
    <location>
        <begin position="1"/>
        <end position="68"/>
    </location>
</feature>
<dbReference type="PROSITE" id="PS50937">
    <property type="entry name" value="HTH_MERR_2"/>
    <property type="match status" value="1"/>
</dbReference>
<accession>A0A161UC35</accession>
<dbReference type="AlphaFoldDB" id="A0A161UC35"/>
<organism evidence="4 5">
    <name type="scientific">Paenibacillus elgii</name>
    <dbReference type="NCBI Taxonomy" id="189691"/>
    <lineage>
        <taxon>Bacteria</taxon>
        <taxon>Bacillati</taxon>
        <taxon>Bacillota</taxon>
        <taxon>Bacilli</taxon>
        <taxon>Bacillales</taxon>
        <taxon>Paenibacillaceae</taxon>
        <taxon>Paenibacillus</taxon>
    </lineage>
</organism>
<dbReference type="STRING" id="1007103.GCA_000213315_03832"/>
<dbReference type="InterPro" id="IPR047057">
    <property type="entry name" value="MerR_fam"/>
</dbReference>
<reference evidence="5" key="1">
    <citation type="submission" date="2016-01" db="EMBL/GenBank/DDBJ databases">
        <title>Draft genome of Chromobacterium sp. F49.</title>
        <authorList>
            <person name="Hong K.W."/>
        </authorList>
    </citation>
    <scope>NUCLEOTIDE SEQUENCE [LARGE SCALE GENOMIC DNA]</scope>
    <source>
        <strain evidence="5">M63</strain>
    </source>
</reference>
<dbReference type="Gene3D" id="1.10.1660.10">
    <property type="match status" value="1"/>
</dbReference>
<dbReference type="Pfam" id="PF13411">
    <property type="entry name" value="MerR_1"/>
    <property type="match status" value="1"/>
</dbReference>
<evidence type="ECO:0000313" key="5">
    <source>
        <dbReference type="Proteomes" id="UP000076563"/>
    </source>
</evidence>
<protein>
    <recommendedName>
        <fullName evidence="3">HTH merR-type domain-containing protein</fullName>
    </recommendedName>
</protein>
<comment type="caution">
    <text evidence="4">The sequence shown here is derived from an EMBL/GenBank/DDBJ whole genome shotgun (WGS) entry which is preliminary data.</text>
</comment>
<dbReference type="PANTHER" id="PTHR30204">
    <property type="entry name" value="REDOX-CYCLING DRUG-SENSING TRANSCRIPTIONAL ACTIVATOR SOXR"/>
    <property type="match status" value="1"/>
</dbReference>
<dbReference type="SMART" id="SM00422">
    <property type="entry name" value="HTH_MERR"/>
    <property type="match status" value="1"/>
</dbReference>
<gene>
    <name evidence="4" type="ORF">AV654_07385</name>
</gene>
<evidence type="ECO:0000256" key="1">
    <source>
        <dbReference type="ARBA" id="ARBA00023125"/>
    </source>
</evidence>
<name>A0A161UC35_9BACL</name>
<sequence length="418" mass="48333">MKIGAFAKRFDVSVDTVRYYIELGLLLPDKKASAQYEFTPSCVDDMVLINEMKQYHFTLQEIHQMLMFKRITDFTVVKDARCHYLRLLNEKKRQLKRDKEQLENALRQIENKLRALQDEPEAGAQTGVPYSFLPLLYCPSCQIPLQIRNAHLQGKYMISGQLYCRCSYRAEIRDGILLTADKESARSAYTYGNDHERFELLSSAFIRLTEKGSLWMAGRLMNESPAKHRLIVEANADVYTMLPKYISSLPPETMYVFCGTSRTMLSRLKERLTQSHADLQALYLESGDWRLPLAPATVDLIVDSFSFNDFSLDNQLFPLFPMLPYLKPDAHVIGNYLFYQPPAASLSQIRHLFPQAHEQTYYPDYLDENFSRIGMELSERELLGTMSDPGSYLRYHVPNEKLHLLAYLAKHRDTGTSL</sequence>
<keyword evidence="2" id="KW-0175">Coiled coil</keyword>
<dbReference type="OrthoDB" id="1770985at2"/>
<keyword evidence="1" id="KW-0238">DNA-binding</keyword>
<dbReference type="InterPro" id="IPR000551">
    <property type="entry name" value="MerR-type_HTH_dom"/>
</dbReference>
<keyword evidence="5" id="KW-1185">Reference proteome</keyword>
<evidence type="ECO:0000256" key="2">
    <source>
        <dbReference type="SAM" id="Coils"/>
    </source>
</evidence>
<dbReference type="eggNOG" id="COG0789">
    <property type="taxonomic scope" value="Bacteria"/>
</dbReference>
<dbReference type="PANTHER" id="PTHR30204:SF96">
    <property type="entry name" value="CHROMOSOME-ANCHORING PROTEIN RACA"/>
    <property type="match status" value="1"/>
</dbReference>
<dbReference type="EMBL" id="LQRA01000013">
    <property type="protein sequence ID" value="KZE84003.1"/>
    <property type="molecule type" value="Genomic_DNA"/>
</dbReference>
<evidence type="ECO:0000259" key="3">
    <source>
        <dbReference type="PROSITE" id="PS50937"/>
    </source>
</evidence>
<dbReference type="SUPFAM" id="SSF46955">
    <property type="entry name" value="Putative DNA-binding domain"/>
    <property type="match status" value="1"/>
</dbReference>
<dbReference type="GO" id="GO:0003677">
    <property type="term" value="F:DNA binding"/>
    <property type="evidence" value="ECO:0007669"/>
    <property type="project" value="UniProtKB-KW"/>
</dbReference>
<evidence type="ECO:0000313" key="4">
    <source>
        <dbReference type="EMBL" id="KZE84003.1"/>
    </source>
</evidence>
<dbReference type="InterPro" id="IPR029063">
    <property type="entry name" value="SAM-dependent_MTases_sf"/>
</dbReference>
<dbReference type="GO" id="GO:0003700">
    <property type="term" value="F:DNA-binding transcription factor activity"/>
    <property type="evidence" value="ECO:0007669"/>
    <property type="project" value="InterPro"/>
</dbReference>
<feature type="coiled-coil region" evidence="2">
    <location>
        <begin position="85"/>
        <end position="119"/>
    </location>
</feature>
<proteinExistence type="predicted"/>
<dbReference type="InterPro" id="IPR009061">
    <property type="entry name" value="DNA-bd_dom_put_sf"/>
</dbReference>
<dbReference type="Proteomes" id="UP000076563">
    <property type="component" value="Unassembled WGS sequence"/>
</dbReference>